<evidence type="ECO:0000313" key="3">
    <source>
        <dbReference type="Proteomes" id="UP000183253"/>
    </source>
</evidence>
<dbReference type="SUPFAM" id="SSF51126">
    <property type="entry name" value="Pectin lyase-like"/>
    <property type="match status" value="1"/>
</dbReference>
<dbReference type="OrthoDB" id="3333873at2"/>
<dbReference type="InterPro" id="IPR011050">
    <property type="entry name" value="Pectin_lyase_fold/virulence"/>
</dbReference>
<gene>
    <name evidence="2" type="ORF">SAMN05444145_107127</name>
</gene>
<organism evidence="2 3">
    <name type="scientific">Alistipes timonensis JC136</name>
    <dbReference type="NCBI Taxonomy" id="1033731"/>
    <lineage>
        <taxon>Bacteria</taxon>
        <taxon>Pseudomonadati</taxon>
        <taxon>Bacteroidota</taxon>
        <taxon>Bacteroidia</taxon>
        <taxon>Bacteroidales</taxon>
        <taxon>Rikenellaceae</taxon>
        <taxon>Alistipes</taxon>
    </lineage>
</organism>
<keyword evidence="3" id="KW-1185">Reference proteome</keyword>
<dbReference type="STRING" id="1033731.SAMN05444145_107127"/>
<evidence type="ECO:0000256" key="1">
    <source>
        <dbReference type="SAM" id="SignalP"/>
    </source>
</evidence>
<feature type="signal peptide" evidence="1">
    <location>
        <begin position="1"/>
        <end position="18"/>
    </location>
</feature>
<protein>
    <recommendedName>
        <fullName evidence="4">Right handed beta helix region</fullName>
    </recommendedName>
</protein>
<dbReference type="EMBL" id="FNRI01000007">
    <property type="protein sequence ID" value="SEA84915.1"/>
    <property type="molecule type" value="Genomic_DNA"/>
</dbReference>
<dbReference type="AlphaFoldDB" id="A0A1H4EIQ7"/>
<accession>A0A1H4EIQ7</accession>
<proteinExistence type="predicted"/>
<evidence type="ECO:0000313" key="2">
    <source>
        <dbReference type="EMBL" id="SEA84915.1"/>
    </source>
</evidence>
<dbReference type="Proteomes" id="UP000183253">
    <property type="component" value="Unassembled WGS sequence"/>
</dbReference>
<evidence type="ECO:0008006" key="4">
    <source>
        <dbReference type="Google" id="ProtNLM"/>
    </source>
</evidence>
<name>A0A1H4EIQ7_9BACT</name>
<feature type="chain" id="PRO_5010179781" description="Right handed beta helix region" evidence="1">
    <location>
        <begin position="19"/>
        <end position="567"/>
    </location>
</feature>
<sequence length="567" mass="62058">MKMHLIIFAALLSLCQLAACKEDEPRAPQGGPEEVSYPHRYYIDPENGSYYNTGHSPSQAWESVDRILERSWKAGDTILIKRGTVYNGSLTLRGSGSAEAPIVLGSYGDESLPLPEIAGGGSYEAILIRNVQYWELQDLRITNKGEAPRPKIAGIRIEADNIEGGVMNHIHIRRCEIADVYGTKTHHNEGGGSGIFYYNVIGGPNPSSFHDLVVEECRLTDCQRDGLTGYLSTGDRSLRKANTGFVFRRNVFEGIPGDQIIVNGCDDALVEYNIVRNCAPGDFADESVPNRMEAAAALWCIHSDGTVFRYNTVQDHKATWDGQAFDVDQNCRNTLFEYNISYNNTGGWLMLCPSDVAFDRNFVSQEGTVVRYNVSINDGTRDYVKGNGQTLSSTIDVVGRVGGCHFYNNTVIKTRSAATHADNTAITFDSYTNIEGSLVFTNNIFYNTTGTANPFTKVGTGEFIDDRGLILRNNCICGYQEGTIPGSGGHNVGTILTDPKFVRLVEEFTASNNLVDKEQILAGLQLAAGSPCIGAGAEIADEPVFPLTTDFWGERIGNARNIGAYNH</sequence>
<dbReference type="InterPro" id="IPR012334">
    <property type="entry name" value="Pectin_lyas_fold"/>
</dbReference>
<dbReference type="RefSeq" id="WP_010265601.1">
    <property type="nucleotide sequence ID" value="NZ_FNRI01000007.1"/>
</dbReference>
<keyword evidence="1" id="KW-0732">Signal</keyword>
<reference evidence="2 3" key="1">
    <citation type="submission" date="2016-10" db="EMBL/GenBank/DDBJ databases">
        <authorList>
            <person name="de Groot N.N."/>
        </authorList>
    </citation>
    <scope>NUCLEOTIDE SEQUENCE [LARGE SCALE GENOMIC DNA]</scope>
    <source>
        <strain evidence="2 3">DSM 25383</strain>
    </source>
</reference>
<dbReference type="Gene3D" id="2.160.20.10">
    <property type="entry name" value="Single-stranded right-handed beta-helix, Pectin lyase-like"/>
    <property type="match status" value="1"/>
</dbReference>